<dbReference type="InterPro" id="IPR055348">
    <property type="entry name" value="DctQ"/>
</dbReference>
<feature type="transmembrane region" description="Helical" evidence="7">
    <location>
        <begin position="229"/>
        <end position="258"/>
    </location>
</feature>
<dbReference type="Pfam" id="PF04290">
    <property type="entry name" value="DctQ"/>
    <property type="match status" value="1"/>
</dbReference>
<keyword evidence="4 7" id="KW-0812">Transmembrane</keyword>
<comment type="function">
    <text evidence="7">Part of the tripartite ATP-independent periplasmic (TRAP) transport system.</text>
</comment>
<sequence length="320" mass="34912">MEKESASRALVARGFGWLVLAVTAGYMVNVVLNFWFDFPGVTAGLENPLSLVQVAVFAVLAAVAVLYVLRNPDVSLRADATRISDFNRFLVRAAFWVVLLVGIGDSILSFLRVQGFLEGIVGDDLASSLARADFRGVYLHVPLIILGIVIGAVTRGLGFTWLTLMVVIAELAIVFSRFVFSYEQAFLSDLVRFWYGALFLFASAYTLLEDGHVRVDLFYASMRRETKGRVNSVGAVIMGMTLCWTILIVGFGTASSVIAGPILVFEVTQAGFGLYVKYFMAGFLAVFAITMMVQFVAQFMDSIADKRGEPGGRDAHAGTM</sequence>
<keyword evidence="7" id="KW-0997">Cell inner membrane</keyword>
<keyword evidence="6 7" id="KW-0472">Membrane</keyword>
<comment type="caution">
    <text evidence="9">The sequence shown here is derived from an EMBL/GenBank/DDBJ whole genome shotgun (WGS) entry which is preliminary data.</text>
</comment>
<evidence type="ECO:0000256" key="2">
    <source>
        <dbReference type="ARBA" id="ARBA00022448"/>
    </source>
</evidence>
<feature type="transmembrane region" description="Helical" evidence="7">
    <location>
        <begin position="161"/>
        <end position="180"/>
    </location>
</feature>
<protein>
    <recommendedName>
        <fullName evidence="7">TRAP transporter small permease protein</fullName>
    </recommendedName>
</protein>
<feature type="transmembrane region" description="Helical" evidence="7">
    <location>
        <begin position="137"/>
        <end position="154"/>
    </location>
</feature>
<evidence type="ECO:0000256" key="4">
    <source>
        <dbReference type="ARBA" id="ARBA00022692"/>
    </source>
</evidence>
<dbReference type="Proteomes" id="UP001138961">
    <property type="component" value="Unassembled WGS sequence"/>
</dbReference>
<comment type="caution">
    <text evidence="7">Lacks conserved residue(s) required for the propagation of feature annotation.</text>
</comment>
<accession>A0ABS8BTB7</accession>
<dbReference type="RefSeq" id="WP_226747734.1">
    <property type="nucleotide sequence ID" value="NZ_JAJATZ010000002.1"/>
</dbReference>
<feature type="transmembrane region" description="Helical" evidence="7">
    <location>
        <begin position="48"/>
        <end position="69"/>
    </location>
</feature>
<keyword evidence="10" id="KW-1185">Reference proteome</keyword>
<proteinExistence type="inferred from homology"/>
<evidence type="ECO:0000259" key="8">
    <source>
        <dbReference type="Pfam" id="PF04290"/>
    </source>
</evidence>
<evidence type="ECO:0000256" key="5">
    <source>
        <dbReference type="ARBA" id="ARBA00022989"/>
    </source>
</evidence>
<evidence type="ECO:0000256" key="3">
    <source>
        <dbReference type="ARBA" id="ARBA00022475"/>
    </source>
</evidence>
<dbReference type="EMBL" id="JAJATZ010000002">
    <property type="protein sequence ID" value="MCB5198877.1"/>
    <property type="molecule type" value="Genomic_DNA"/>
</dbReference>
<feature type="transmembrane region" description="Helical" evidence="7">
    <location>
        <begin position="89"/>
        <end position="111"/>
    </location>
</feature>
<comment type="similarity">
    <text evidence="7">Belongs to the TRAP transporter small permease family.</text>
</comment>
<evidence type="ECO:0000256" key="6">
    <source>
        <dbReference type="ARBA" id="ARBA00023136"/>
    </source>
</evidence>
<keyword evidence="2 7" id="KW-0813">Transport</keyword>
<keyword evidence="3" id="KW-1003">Cell membrane</keyword>
<feature type="transmembrane region" description="Helical" evidence="7">
    <location>
        <begin position="278"/>
        <end position="297"/>
    </location>
</feature>
<evidence type="ECO:0000256" key="1">
    <source>
        <dbReference type="ARBA" id="ARBA00004651"/>
    </source>
</evidence>
<comment type="subcellular location">
    <subcellularLocation>
        <location evidence="7">Cell inner membrane</location>
        <topology evidence="7">Multi-pass membrane protein</topology>
    </subcellularLocation>
    <subcellularLocation>
        <location evidence="1">Cell membrane</location>
        <topology evidence="1">Multi-pass membrane protein</topology>
    </subcellularLocation>
</comment>
<evidence type="ECO:0000313" key="10">
    <source>
        <dbReference type="Proteomes" id="UP001138961"/>
    </source>
</evidence>
<comment type="subunit">
    <text evidence="7">The complex comprises the extracytoplasmic solute receptor protein and the two transmembrane proteins.</text>
</comment>
<feature type="domain" description="Tripartite ATP-independent periplasmic transporters DctQ component" evidence="8">
    <location>
        <begin position="171"/>
        <end position="302"/>
    </location>
</feature>
<evidence type="ECO:0000313" key="9">
    <source>
        <dbReference type="EMBL" id="MCB5198877.1"/>
    </source>
</evidence>
<feature type="transmembrane region" description="Helical" evidence="7">
    <location>
        <begin position="12"/>
        <end position="36"/>
    </location>
</feature>
<organism evidence="9 10">
    <name type="scientific">Loktanella gaetbuli</name>
    <dbReference type="NCBI Taxonomy" id="2881335"/>
    <lineage>
        <taxon>Bacteria</taxon>
        <taxon>Pseudomonadati</taxon>
        <taxon>Pseudomonadota</taxon>
        <taxon>Alphaproteobacteria</taxon>
        <taxon>Rhodobacterales</taxon>
        <taxon>Roseobacteraceae</taxon>
        <taxon>Loktanella</taxon>
    </lineage>
</organism>
<name>A0ABS8BTB7_9RHOB</name>
<keyword evidence="5 7" id="KW-1133">Transmembrane helix</keyword>
<reference evidence="9" key="1">
    <citation type="submission" date="2021-10" db="EMBL/GenBank/DDBJ databases">
        <title>Loktanella gaetbuli sp. nov., isolated from a tidal flat.</title>
        <authorList>
            <person name="Park S."/>
            <person name="Yoon J.-H."/>
        </authorList>
    </citation>
    <scope>NUCLEOTIDE SEQUENCE</scope>
    <source>
        <strain evidence="9">TSTF-M6</strain>
    </source>
</reference>
<feature type="transmembrane region" description="Helical" evidence="7">
    <location>
        <begin position="192"/>
        <end position="208"/>
    </location>
</feature>
<evidence type="ECO:0000256" key="7">
    <source>
        <dbReference type="RuleBase" id="RU369079"/>
    </source>
</evidence>
<gene>
    <name evidence="9" type="ORF">LGQ03_06455</name>
</gene>